<comment type="caution">
    <text evidence="6">The sequence shown here is derived from an EMBL/GenBank/DDBJ whole genome shotgun (WGS) entry which is preliminary data.</text>
</comment>
<evidence type="ECO:0000313" key="6">
    <source>
        <dbReference type="EMBL" id="PWN04243.1"/>
    </source>
</evidence>
<keyword evidence="7" id="KW-1185">Reference proteome</keyword>
<dbReference type="Pfam" id="PF25832">
    <property type="entry name" value="Fn3_SaeA_2nd"/>
    <property type="match status" value="1"/>
</dbReference>
<dbReference type="Pfam" id="PF25835">
    <property type="entry name" value="Fn3_SaeA_5th"/>
    <property type="match status" value="1"/>
</dbReference>
<dbReference type="AlphaFoldDB" id="A0A316TI28"/>
<dbReference type="Pfam" id="PF25836">
    <property type="entry name" value="Fn3_SaeA_6th"/>
    <property type="match status" value="1"/>
</dbReference>
<reference evidence="6 7" key="1">
    <citation type="submission" date="2018-05" db="EMBL/GenBank/DDBJ databases">
        <title>Nocardioides silvaticus genome.</title>
        <authorList>
            <person name="Li C."/>
            <person name="Wang G."/>
        </authorList>
    </citation>
    <scope>NUCLEOTIDE SEQUENCE [LARGE SCALE GENOMIC DNA]</scope>
    <source>
        <strain evidence="6 7">CCTCC AB 2018079</strain>
    </source>
</reference>
<dbReference type="InterPro" id="IPR058692">
    <property type="entry name" value="Fn3_SaeA_2nd"/>
</dbReference>
<evidence type="ECO:0000313" key="7">
    <source>
        <dbReference type="Proteomes" id="UP000245507"/>
    </source>
</evidence>
<feature type="domain" description="SaeA fifth Fn3-like" evidence="5">
    <location>
        <begin position="641"/>
        <end position="733"/>
    </location>
</feature>
<dbReference type="Pfam" id="PF25833">
    <property type="entry name" value="Fn3_SaeA_3rd"/>
    <property type="match status" value="1"/>
</dbReference>
<feature type="domain" description="SaeA first Fn3-like" evidence="2">
    <location>
        <begin position="219"/>
        <end position="308"/>
    </location>
</feature>
<gene>
    <name evidence="6" type="ORF">DJ010_00895</name>
</gene>
<feature type="domain" description="SaeA fourth Fn3-like" evidence="4">
    <location>
        <begin position="524"/>
        <end position="617"/>
    </location>
</feature>
<dbReference type="InterPro" id="IPR058696">
    <property type="entry name" value="Fn3_SaeA_5th"/>
</dbReference>
<organism evidence="6 7">
    <name type="scientific">Nocardioides silvaticus</name>
    <dbReference type="NCBI Taxonomy" id="2201891"/>
    <lineage>
        <taxon>Bacteria</taxon>
        <taxon>Bacillati</taxon>
        <taxon>Actinomycetota</taxon>
        <taxon>Actinomycetes</taxon>
        <taxon>Propionibacteriales</taxon>
        <taxon>Nocardioidaceae</taxon>
        <taxon>Nocardioides</taxon>
    </lineage>
</organism>
<evidence type="ECO:0000259" key="4">
    <source>
        <dbReference type="Pfam" id="PF25835"/>
    </source>
</evidence>
<sequence length="736" mass="80470">MSDSQRRVDRALAWRDGLPPDGRPTPQDVEVAARLCITDPYVMARLLWDDQPSLGRHFDELAAVIRGAAEADGSADERVAGRVQATAPPRESRTRTSAASADSESRVGGDLDSWLESLRASGESVPIGPELAATLRGLTSPDDLRRVTVSPAERRLWRDFVRRHEEDLLAVLGLAPTSTAQAPAASVRPTGPVPGDAFAGNTDVGGSLPTGRRIRFTPAGDDGIRLTWDGGAEDGQVRIFRLGARDDTRPWNLDPHVGVRVVGATHDAFLVDDEPFSSARRFYAVAVQAGATEAEARAALPVWWAEGVTVQPVRGLRIRTTGGQVSAGWQVASGIERVEVLRVPVDEFGSTPQAFDVDRRISGDRPGENLSGFVDDDVEAGSYEYRMYACATVDGRLERSLPVTSRQTVQAELPVVSDLLVEENEDGDFVITWTPLAEAGLRVEIHALLERPPEGLGERTVGRAVLEREGAFSEDTVVHGSASRAVRPRLPGEDRLHFTAVTASRDGALCRVGPTVVHHRAGAVRHVQLVERVDEQFLSFAWPDGAGLVKVLRASAEDDHGAQDFSAMPVVAEIRPEEHRLRGGVHLDPLPSEGAVLYVVGISFHATGHKQGPPYRVTYPGLTRLDCDVVPVHGQVRRGLRRVTEEVGRELRVTADLDVEVPLVLVRREDRLPLHLDDGERIETFQPRLQRGEPKSVLPWPRDSRPGFVRLFVDLRDEQERYAVLDPPLSQLRGDP</sequence>
<dbReference type="EMBL" id="QGDD01000001">
    <property type="protein sequence ID" value="PWN04243.1"/>
    <property type="molecule type" value="Genomic_DNA"/>
</dbReference>
<evidence type="ECO:0000259" key="2">
    <source>
        <dbReference type="Pfam" id="PF25832"/>
    </source>
</evidence>
<protein>
    <submittedName>
        <fullName evidence="6">Uncharacterized protein</fullName>
    </submittedName>
</protein>
<dbReference type="InterPro" id="IPR058694">
    <property type="entry name" value="Fn3_SaeA_4th"/>
</dbReference>
<dbReference type="OrthoDB" id="4362456at2"/>
<feature type="region of interest" description="Disordered" evidence="1">
    <location>
        <begin position="70"/>
        <end position="109"/>
    </location>
</feature>
<evidence type="ECO:0000256" key="1">
    <source>
        <dbReference type="SAM" id="MobiDB-lite"/>
    </source>
</evidence>
<proteinExistence type="predicted"/>
<accession>A0A316TI28</accession>
<dbReference type="InterPro" id="IPR058691">
    <property type="entry name" value="Fn3_SaeA_1st"/>
</dbReference>
<feature type="domain" description="SaeA second Fn3-like" evidence="3">
    <location>
        <begin position="313"/>
        <end position="406"/>
    </location>
</feature>
<dbReference type="Proteomes" id="UP000245507">
    <property type="component" value="Unassembled WGS sequence"/>
</dbReference>
<evidence type="ECO:0000259" key="3">
    <source>
        <dbReference type="Pfam" id="PF25833"/>
    </source>
</evidence>
<evidence type="ECO:0000259" key="5">
    <source>
        <dbReference type="Pfam" id="PF25836"/>
    </source>
</evidence>
<dbReference type="RefSeq" id="WP_109691750.1">
    <property type="nucleotide sequence ID" value="NZ_QGDD01000001.1"/>
</dbReference>
<name>A0A316TI28_9ACTN</name>